<dbReference type="WBParaSite" id="Hba_10644">
    <property type="protein sequence ID" value="Hba_10644"/>
    <property type="gene ID" value="Hba_10644"/>
</dbReference>
<evidence type="ECO:0000313" key="2">
    <source>
        <dbReference type="WBParaSite" id="Hba_10644"/>
    </source>
</evidence>
<name>A0A1I7WZS6_HETBA</name>
<sequence length="181" mass="20695">MIYKVIIMTAHVLNVAFIDEPENARRVHYCQRKSATRALIRRESVIPSEGRQAVRLLAISVETSWLLFLSQTITILNLPKRAMMKTLTVGRILKKVVLLKYLKPQSTVNPSACLTICAPLSTLCSGEQLKMGVVYESSSSLNRLYKYKQHKLFETKIIIIFTTRLSIVLSMCIRQFLHLKN</sequence>
<reference evidence="2" key="1">
    <citation type="submission" date="2016-11" db="UniProtKB">
        <authorList>
            <consortium name="WormBaseParasite"/>
        </authorList>
    </citation>
    <scope>IDENTIFICATION</scope>
</reference>
<evidence type="ECO:0000313" key="1">
    <source>
        <dbReference type="Proteomes" id="UP000095283"/>
    </source>
</evidence>
<organism evidence="1 2">
    <name type="scientific">Heterorhabditis bacteriophora</name>
    <name type="common">Entomopathogenic nematode worm</name>
    <dbReference type="NCBI Taxonomy" id="37862"/>
    <lineage>
        <taxon>Eukaryota</taxon>
        <taxon>Metazoa</taxon>
        <taxon>Ecdysozoa</taxon>
        <taxon>Nematoda</taxon>
        <taxon>Chromadorea</taxon>
        <taxon>Rhabditida</taxon>
        <taxon>Rhabditina</taxon>
        <taxon>Rhabditomorpha</taxon>
        <taxon>Strongyloidea</taxon>
        <taxon>Heterorhabditidae</taxon>
        <taxon>Heterorhabditis</taxon>
    </lineage>
</organism>
<dbReference type="AlphaFoldDB" id="A0A1I7WZS6"/>
<proteinExistence type="predicted"/>
<protein>
    <submittedName>
        <fullName evidence="2">Secreted protein</fullName>
    </submittedName>
</protein>
<accession>A0A1I7WZS6</accession>
<keyword evidence="1" id="KW-1185">Reference proteome</keyword>
<dbReference type="Proteomes" id="UP000095283">
    <property type="component" value="Unplaced"/>
</dbReference>